<evidence type="ECO:0000256" key="2">
    <source>
        <dbReference type="ARBA" id="ARBA00007092"/>
    </source>
</evidence>
<keyword evidence="4 7" id="KW-0378">Hydrolase</keyword>
<dbReference type="EC" id="3.1.11.2" evidence="7"/>
<dbReference type="NCBIfam" id="TIGR00195">
    <property type="entry name" value="exoDNase_III"/>
    <property type="match status" value="1"/>
</dbReference>
<evidence type="ECO:0000259" key="6">
    <source>
        <dbReference type="Pfam" id="PF03372"/>
    </source>
</evidence>
<evidence type="ECO:0000256" key="5">
    <source>
        <dbReference type="ARBA" id="ARBA00022842"/>
    </source>
</evidence>
<dbReference type="Gene3D" id="3.60.10.10">
    <property type="entry name" value="Endonuclease/exonuclease/phosphatase"/>
    <property type="match status" value="1"/>
</dbReference>
<dbReference type="InterPro" id="IPR036691">
    <property type="entry name" value="Endo/exonu/phosph_ase_sf"/>
</dbReference>
<dbReference type="InterPro" id="IPR004808">
    <property type="entry name" value="AP_endonuc_1"/>
</dbReference>
<reference evidence="7 8" key="1">
    <citation type="submission" date="2023-07" db="EMBL/GenBank/DDBJ databases">
        <title>Sequencing the genomes of 1000 actinobacteria strains.</title>
        <authorList>
            <person name="Klenk H.-P."/>
        </authorList>
    </citation>
    <scope>NUCLEOTIDE SEQUENCE [LARGE SCALE GENOMIC DNA]</scope>
    <source>
        <strain evidence="7 8">DSM 45805</strain>
    </source>
</reference>
<evidence type="ECO:0000313" key="7">
    <source>
        <dbReference type="EMBL" id="MDQ0380800.1"/>
    </source>
</evidence>
<dbReference type="PROSITE" id="PS00726">
    <property type="entry name" value="AP_NUCLEASE_F1_1"/>
    <property type="match status" value="1"/>
</dbReference>
<comment type="similarity">
    <text evidence="2">Belongs to the DNA repair enzymes AP/ExoA family.</text>
</comment>
<sequence>MRIASWNVNSVTARLPRLLAWLNSARPDVVCLQELKCATEAFPAEVAEAGYEVAAYGTGRWNGVAILSRVGLADVRRGLDGEPTYEDASEPRAIGATCGGVRVWSVYVPNGREVSHPHYEYKLRWLSALRATVAAEAVEDRPFAVLGDFNIAPTDDDVWDITLFDGMTHVTEAERAALAALREAGLEEVLPRALKYDTPYTYWDYRQLAFPKNNGMRIDLVYGSAKFTGAVSDAYVDREARKGKGTSDHAPVVVDLTV</sequence>
<dbReference type="RefSeq" id="WP_306995005.1">
    <property type="nucleotide sequence ID" value="NZ_JAUSUT010000001.1"/>
</dbReference>
<dbReference type="SUPFAM" id="SSF56219">
    <property type="entry name" value="DNase I-like"/>
    <property type="match status" value="1"/>
</dbReference>
<evidence type="ECO:0000313" key="8">
    <source>
        <dbReference type="Proteomes" id="UP001229651"/>
    </source>
</evidence>
<gene>
    <name evidence="7" type="ORF">FB470_004794</name>
</gene>
<protein>
    <submittedName>
        <fullName evidence="7">Exodeoxyribonuclease-3</fullName>
        <ecNumber evidence="7">3.1.11.2</ecNumber>
    </submittedName>
</protein>
<dbReference type="PANTHER" id="PTHR43250:SF2">
    <property type="entry name" value="EXODEOXYRIBONUCLEASE III"/>
    <property type="match status" value="1"/>
</dbReference>
<name>A0ABU0F111_9PSEU</name>
<comment type="cofactor">
    <cofactor evidence="1">
        <name>Mg(2+)</name>
        <dbReference type="ChEBI" id="CHEBI:18420"/>
    </cofactor>
</comment>
<dbReference type="PROSITE" id="PS51435">
    <property type="entry name" value="AP_NUCLEASE_F1_4"/>
    <property type="match status" value="1"/>
</dbReference>
<proteinExistence type="inferred from homology"/>
<comment type="caution">
    <text evidence="7">The sequence shown here is derived from an EMBL/GenBank/DDBJ whole genome shotgun (WGS) entry which is preliminary data.</text>
</comment>
<dbReference type="EMBL" id="JAUSUT010000001">
    <property type="protein sequence ID" value="MDQ0380800.1"/>
    <property type="molecule type" value="Genomic_DNA"/>
</dbReference>
<dbReference type="NCBIfam" id="TIGR00633">
    <property type="entry name" value="xth"/>
    <property type="match status" value="1"/>
</dbReference>
<accession>A0ABU0F111</accession>
<organism evidence="7 8">
    <name type="scientific">Amycolatopsis thermophila</name>
    <dbReference type="NCBI Taxonomy" id="206084"/>
    <lineage>
        <taxon>Bacteria</taxon>
        <taxon>Bacillati</taxon>
        <taxon>Actinomycetota</taxon>
        <taxon>Actinomycetes</taxon>
        <taxon>Pseudonocardiales</taxon>
        <taxon>Pseudonocardiaceae</taxon>
        <taxon>Amycolatopsis</taxon>
    </lineage>
</organism>
<dbReference type="GO" id="GO:0008311">
    <property type="term" value="F:double-stranded DNA 3'-5' DNA exonuclease activity"/>
    <property type="evidence" value="ECO:0007669"/>
    <property type="project" value="UniProtKB-EC"/>
</dbReference>
<dbReference type="InterPro" id="IPR005135">
    <property type="entry name" value="Endo/exonuclease/phosphatase"/>
</dbReference>
<evidence type="ECO:0000256" key="1">
    <source>
        <dbReference type="ARBA" id="ARBA00001946"/>
    </source>
</evidence>
<dbReference type="InterPro" id="IPR020847">
    <property type="entry name" value="AP_endonuclease_F1_BS"/>
</dbReference>
<feature type="domain" description="Endonuclease/exonuclease/phosphatase" evidence="6">
    <location>
        <begin position="4"/>
        <end position="249"/>
    </location>
</feature>
<keyword evidence="5" id="KW-0460">Magnesium</keyword>
<keyword evidence="3" id="KW-0479">Metal-binding</keyword>
<evidence type="ECO:0000256" key="4">
    <source>
        <dbReference type="ARBA" id="ARBA00022801"/>
    </source>
</evidence>
<dbReference type="InterPro" id="IPR037493">
    <property type="entry name" value="ExoIII-like"/>
</dbReference>
<keyword evidence="8" id="KW-1185">Reference proteome</keyword>
<dbReference type="PANTHER" id="PTHR43250">
    <property type="entry name" value="EXODEOXYRIBONUCLEASE III"/>
    <property type="match status" value="1"/>
</dbReference>
<evidence type="ECO:0000256" key="3">
    <source>
        <dbReference type="ARBA" id="ARBA00022723"/>
    </source>
</evidence>
<dbReference type="Pfam" id="PF03372">
    <property type="entry name" value="Exo_endo_phos"/>
    <property type="match status" value="1"/>
</dbReference>
<dbReference type="Proteomes" id="UP001229651">
    <property type="component" value="Unassembled WGS sequence"/>
</dbReference>